<proteinExistence type="predicted"/>
<sequence length="267" mass="30547">MGLIDRIKRIRGEYVSTVGGKRISVSEIGEYILKVYINGKWLVPDPAEVEGARSRDPISMDEIEDIDRFDGVKCSIHGKNMQYIGDLWKYPERIDTRGKKGDLFGDMGRIADSFNEFANVQDKMRGATMRMFPEIEEMKKVLSHKGAEPKSFFDELKEKKEEFELLNKFFGGVNADRSKYPFWASLIVDKTFREGVREMAVDFVREAGKAVGEGYKEGFEAVAKVEDKRVREPLMTLGLPKVKERKIIEVKDEDDKDKKKGGKENGK</sequence>
<protein>
    <submittedName>
        <fullName evidence="1">Uncharacterized protein</fullName>
    </submittedName>
</protein>
<gene>
    <name evidence="1" type="ORF">TM448A01384_0021</name>
</gene>
<dbReference type="AlphaFoldDB" id="A0A6H1ZQD7"/>
<dbReference type="EMBL" id="MT144139">
    <property type="protein sequence ID" value="QJA49495.1"/>
    <property type="molecule type" value="Genomic_DNA"/>
</dbReference>
<accession>A0A6H1ZQD7</accession>
<reference evidence="1" key="1">
    <citation type="submission" date="2020-03" db="EMBL/GenBank/DDBJ databases">
        <title>The deep terrestrial virosphere.</title>
        <authorList>
            <person name="Holmfeldt K."/>
            <person name="Nilsson E."/>
            <person name="Simone D."/>
            <person name="Lopez-Fernandez M."/>
            <person name="Wu X."/>
            <person name="de Brujin I."/>
            <person name="Lundin D."/>
            <person name="Andersson A."/>
            <person name="Bertilsson S."/>
            <person name="Dopson M."/>
        </authorList>
    </citation>
    <scope>NUCLEOTIDE SEQUENCE</scope>
    <source>
        <strain evidence="1">TM448A01384</strain>
    </source>
</reference>
<evidence type="ECO:0000313" key="1">
    <source>
        <dbReference type="EMBL" id="QJA49495.1"/>
    </source>
</evidence>
<name>A0A6H1ZQD7_9ZZZZ</name>
<organism evidence="1">
    <name type="scientific">viral metagenome</name>
    <dbReference type="NCBI Taxonomy" id="1070528"/>
    <lineage>
        <taxon>unclassified sequences</taxon>
        <taxon>metagenomes</taxon>
        <taxon>organismal metagenomes</taxon>
    </lineage>
</organism>